<gene>
    <name evidence="1" type="ORF">Hsar01_01297</name>
</gene>
<proteinExistence type="predicted"/>
<organism evidence="1 2">
    <name type="scientific">Haloferula sargassicola</name>
    <dbReference type="NCBI Taxonomy" id="490096"/>
    <lineage>
        <taxon>Bacteria</taxon>
        <taxon>Pseudomonadati</taxon>
        <taxon>Verrucomicrobiota</taxon>
        <taxon>Verrucomicrobiia</taxon>
        <taxon>Verrucomicrobiales</taxon>
        <taxon>Verrucomicrobiaceae</taxon>
        <taxon>Haloferula</taxon>
    </lineage>
</organism>
<name>A0ABP9UL31_9BACT</name>
<accession>A0ABP9UL31</accession>
<keyword evidence="2" id="KW-1185">Reference proteome</keyword>
<protein>
    <submittedName>
        <fullName evidence="1">Uncharacterized protein</fullName>
    </submittedName>
</protein>
<comment type="caution">
    <text evidence="1">The sequence shown here is derived from an EMBL/GenBank/DDBJ whole genome shotgun (WGS) entry which is preliminary data.</text>
</comment>
<evidence type="ECO:0000313" key="1">
    <source>
        <dbReference type="EMBL" id="GAA5482082.1"/>
    </source>
</evidence>
<dbReference type="Proteomes" id="UP001476282">
    <property type="component" value="Unassembled WGS sequence"/>
</dbReference>
<dbReference type="RefSeq" id="WP_353566229.1">
    <property type="nucleotide sequence ID" value="NZ_BAABRI010000006.1"/>
</dbReference>
<evidence type="ECO:0000313" key="2">
    <source>
        <dbReference type="Proteomes" id="UP001476282"/>
    </source>
</evidence>
<sequence>MPKPSDHPLADMPATLRIDATLATLSAAKLTPPGGWSLADLADLCGCSEAAILTRQRHAITAAKRSAGALGIDPKTIRRLPLDP</sequence>
<reference evidence="1 2" key="1">
    <citation type="submission" date="2024-02" db="EMBL/GenBank/DDBJ databases">
        <title>Haloferula sargassicola NBRC 104335.</title>
        <authorList>
            <person name="Ichikawa N."/>
            <person name="Katano-Makiyama Y."/>
            <person name="Hidaka K."/>
        </authorList>
    </citation>
    <scope>NUCLEOTIDE SEQUENCE [LARGE SCALE GENOMIC DNA]</scope>
    <source>
        <strain evidence="1 2">NBRC 104335</strain>
    </source>
</reference>
<dbReference type="EMBL" id="BAABRI010000006">
    <property type="protein sequence ID" value="GAA5482082.1"/>
    <property type="molecule type" value="Genomic_DNA"/>
</dbReference>